<dbReference type="InterPro" id="IPR015915">
    <property type="entry name" value="Kelch-typ_b-propeller"/>
</dbReference>
<feature type="non-terminal residue" evidence="3">
    <location>
        <position position="348"/>
    </location>
</feature>
<proteinExistence type="predicted"/>
<gene>
    <name evidence="3" type="ORF">METZ01_LOCUS267841</name>
</gene>
<dbReference type="Pfam" id="PF24681">
    <property type="entry name" value="Kelch_KLHDC2_KLHL20_DRC7"/>
    <property type="match status" value="1"/>
</dbReference>
<dbReference type="InterPro" id="IPR006652">
    <property type="entry name" value="Kelch_1"/>
</dbReference>
<reference evidence="3" key="1">
    <citation type="submission" date="2018-05" db="EMBL/GenBank/DDBJ databases">
        <authorList>
            <person name="Lanie J.A."/>
            <person name="Ng W.-L."/>
            <person name="Kazmierczak K.M."/>
            <person name="Andrzejewski T.M."/>
            <person name="Davidsen T.M."/>
            <person name="Wayne K.J."/>
            <person name="Tettelin H."/>
            <person name="Glass J.I."/>
            <person name="Rusch D."/>
            <person name="Podicherti R."/>
            <person name="Tsui H.-C.T."/>
            <person name="Winkler M.E."/>
        </authorList>
    </citation>
    <scope>NUCLEOTIDE SEQUENCE</scope>
</reference>
<evidence type="ECO:0000256" key="1">
    <source>
        <dbReference type="ARBA" id="ARBA00022441"/>
    </source>
</evidence>
<accession>A0A382JVK3</accession>
<dbReference type="PANTHER" id="PTHR46344">
    <property type="entry name" value="OS02G0202900 PROTEIN"/>
    <property type="match status" value="1"/>
</dbReference>
<dbReference type="SMART" id="SM00612">
    <property type="entry name" value="Kelch"/>
    <property type="match status" value="4"/>
</dbReference>
<sequence>MQSFVACFLLFCVVLLMIPATVGVCSSLPQLTIDRIEGNNGIIKIHYTTSDPMGRLLSTANWKYSTNGGATWIIINQSAIQNNEPKLSGQHFILWNTNEGLNNLSGLYYPSVLLRMEAFDIDVGSAGKWQKIEDMSFARAFLTAAIVNDDIVVIGGQDKGKLAPTESYNLVTEEWIGQMSMPVDARIDLGAAFSSQRIYLVGGYDGRRLSTVELYTIRDNAWKIVNPMPTPRQGLSAAIADGKLYAIGGRSESILDINEVYDPTTDSWETATPMINFRQSFATVTLNNRIYAIGGHGNEFLSDVEAYDPRMDKWQPVASMPTTRFGLTATVVNGQIYAIGGSSSGKAI</sequence>
<dbReference type="PANTHER" id="PTHR46344:SF27">
    <property type="entry name" value="KELCH REPEAT SUPERFAMILY PROTEIN"/>
    <property type="match status" value="1"/>
</dbReference>
<keyword evidence="2" id="KW-0677">Repeat</keyword>
<dbReference type="Gene3D" id="2.120.10.80">
    <property type="entry name" value="Kelch-type beta propeller"/>
    <property type="match status" value="2"/>
</dbReference>
<evidence type="ECO:0000313" key="3">
    <source>
        <dbReference type="EMBL" id="SVC14987.1"/>
    </source>
</evidence>
<name>A0A382JVK3_9ZZZZ</name>
<protein>
    <recommendedName>
        <fullName evidence="4">Galactose oxidase</fullName>
    </recommendedName>
</protein>
<evidence type="ECO:0008006" key="4">
    <source>
        <dbReference type="Google" id="ProtNLM"/>
    </source>
</evidence>
<organism evidence="3">
    <name type="scientific">marine metagenome</name>
    <dbReference type="NCBI Taxonomy" id="408172"/>
    <lineage>
        <taxon>unclassified sequences</taxon>
        <taxon>metagenomes</taxon>
        <taxon>ecological metagenomes</taxon>
    </lineage>
</organism>
<dbReference type="EMBL" id="UINC01076124">
    <property type="protein sequence ID" value="SVC14987.1"/>
    <property type="molecule type" value="Genomic_DNA"/>
</dbReference>
<dbReference type="SUPFAM" id="SSF117281">
    <property type="entry name" value="Kelch motif"/>
    <property type="match status" value="1"/>
</dbReference>
<dbReference type="AlphaFoldDB" id="A0A382JVK3"/>
<evidence type="ECO:0000256" key="2">
    <source>
        <dbReference type="ARBA" id="ARBA00022737"/>
    </source>
</evidence>
<keyword evidence="1" id="KW-0880">Kelch repeat</keyword>